<protein>
    <submittedName>
        <fullName evidence="3">Uncharacterized protein</fullName>
    </submittedName>
</protein>
<dbReference type="OrthoDB" id="10261782at2759"/>
<feature type="region of interest" description="Disordered" evidence="1">
    <location>
        <begin position="549"/>
        <end position="570"/>
    </location>
</feature>
<evidence type="ECO:0000313" key="3">
    <source>
        <dbReference type="EMBL" id="KAF2162397.1"/>
    </source>
</evidence>
<dbReference type="Proteomes" id="UP000799537">
    <property type="component" value="Unassembled WGS sequence"/>
</dbReference>
<name>A0A6A6C5E4_ZASCE</name>
<feature type="compositionally biased region" description="Basic and acidic residues" evidence="1">
    <location>
        <begin position="231"/>
        <end position="244"/>
    </location>
</feature>
<keyword evidence="2" id="KW-0732">Signal</keyword>
<dbReference type="PANTHER" id="PTHR35204">
    <property type="entry name" value="YALI0A21131P"/>
    <property type="match status" value="1"/>
</dbReference>
<accession>A0A6A6C5E4</accession>
<dbReference type="EMBL" id="ML993613">
    <property type="protein sequence ID" value="KAF2162397.1"/>
    <property type="molecule type" value="Genomic_DNA"/>
</dbReference>
<dbReference type="PANTHER" id="PTHR35204:SF1">
    <property type="entry name" value="ENTEROTOXIN"/>
    <property type="match status" value="1"/>
</dbReference>
<dbReference type="InterPro" id="IPR038921">
    <property type="entry name" value="YOR389W-like"/>
</dbReference>
<reference evidence="3" key="1">
    <citation type="journal article" date="2020" name="Stud. Mycol.">
        <title>101 Dothideomycetes genomes: a test case for predicting lifestyles and emergence of pathogens.</title>
        <authorList>
            <person name="Haridas S."/>
            <person name="Albert R."/>
            <person name="Binder M."/>
            <person name="Bloem J."/>
            <person name="Labutti K."/>
            <person name="Salamov A."/>
            <person name="Andreopoulos B."/>
            <person name="Baker S."/>
            <person name="Barry K."/>
            <person name="Bills G."/>
            <person name="Bluhm B."/>
            <person name="Cannon C."/>
            <person name="Castanera R."/>
            <person name="Culley D."/>
            <person name="Daum C."/>
            <person name="Ezra D."/>
            <person name="Gonzalez J."/>
            <person name="Henrissat B."/>
            <person name="Kuo A."/>
            <person name="Liang C."/>
            <person name="Lipzen A."/>
            <person name="Lutzoni F."/>
            <person name="Magnuson J."/>
            <person name="Mondo S."/>
            <person name="Nolan M."/>
            <person name="Ohm R."/>
            <person name="Pangilinan J."/>
            <person name="Park H.-J."/>
            <person name="Ramirez L."/>
            <person name="Alfaro M."/>
            <person name="Sun H."/>
            <person name="Tritt A."/>
            <person name="Yoshinaga Y."/>
            <person name="Zwiers L.-H."/>
            <person name="Turgeon B."/>
            <person name="Goodwin S."/>
            <person name="Spatafora J."/>
            <person name="Crous P."/>
            <person name="Grigoriev I."/>
        </authorList>
    </citation>
    <scope>NUCLEOTIDE SEQUENCE</scope>
    <source>
        <strain evidence="3">ATCC 36951</strain>
    </source>
</reference>
<feature type="region of interest" description="Disordered" evidence="1">
    <location>
        <begin position="223"/>
        <end position="253"/>
    </location>
</feature>
<evidence type="ECO:0000256" key="2">
    <source>
        <dbReference type="SAM" id="SignalP"/>
    </source>
</evidence>
<feature type="region of interest" description="Disordered" evidence="1">
    <location>
        <begin position="93"/>
        <end position="121"/>
    </location>
</feature>
<evidence type="ECO:0000256" key="1">
    <source>
        <dbReference type="SAM" id="MobiDB-lite"/>
    </source>
</evidence>
<feature type="compositionally biased region" description="Basic and acidic residues" evidence="1">
    <location>
        <begin position="142"/>
        <end position="154"/>
    </location>
</feature>
<feature type="compositionally biased region" description="Basic and acidic residues" evidence="1">
    <location>
        <begin position="107"/>
        <end position="121"/>
    </location>
</feature>
<feature type="region of interest" description="Disordered" evidence="1">
    <location>
        <begin position="138"/>
        <end position="159"/>
    </location>
</feature>
<evidence type="ECO:0000313" key="4">
    <source>
        <dbReference type="Proteomes" id="UP000799537"/>
    </source>
</evidence>
<sequence>MRNLWASLSLGLASTYASGKDTKPSVQNSNHIFNAIHSSMRQWGSSLIHNGMSLFLATVPKGVELYHGTSEPARINGTEWLAFEPEHALVFARSHRGPPPGRGGPPEPERHPHDDEAWHPPERFDERSRYMPWHGDSACDDLEPRHPRHDDRPLTHTAGQRARARMQHEQQRLFIEENSPEDQSYGYLHTYQPKKDLRLLYIDGQSAAKSDKGTLDMQDIVLLHDNPPPKGADDHPPLREPSKDGHRRPGGPMGEVYRAEKLCELAQTEWQGQIDGFLRMELGFEIILCSFERDLDVKRITRATSQDMGGSSGPGGNGNGLNYYQAVASRFDGIGGHRVTLSYDNFISLFAAEGAMTFNEKKLPRARNDSNIIRTFLTATKEMILQPPTTDPKDWQAVADMVVTKYADRIQYLASGDVDNLKSFKAELRQLLRPFIDYGNRNTTLEIHRCATQYVPELSSSSGVAAVSVLNVATTICSTLSNAAEASTHKEALDRTQSLKSWLAWPIWKRCRGCGYNEVCFVPIWPMGGEQEHEHPRCVSNMSEISRGYWGDRGPGPHHRSKSSNKNDLR</sequence>
<keyword evidence="4" id="KW-1185">Reference proteome</keyword>
<dbReference type="RefSeq" id="XP_033663286.1">
    <property type="nucleotide sequence ID" value="XM_033818095.1"/>
</dbReference>
<gene>
    <name evidence="3" type="ORF">M409DRAFT_69030</name>
</gene>
<organism evidence="3 4">
    <name type="scientific">Zasmidium cellare ATCC 36951</name>
    <dbReference type="NCBI Taxonomy" id="1080233"/>
    <lineage>
        <taxon>Eukaryota</taxon>
        <taxon>Fungi</taxon>
        <taxon>Dikarya</taxon>
        <taxon>Ascomycota</taxon>
        <taxon>Pezizomycotina</taxon>
        <taxon>Dothideomycetes</taxon>
        <taxon>Dothideomycetidae</taxon>
        <taxon>Mycosphaerellales</taxon>
        <taxon>Mycosphaerellaceae</taxon>
        <taxon>Zasmidium</taxon>
    </lineage>
</organism>
<proteinExistence type="predicted"/>
<feature type="compositionally biased region" description="Pro residues" evidence="1">
    <location>
        <begin position="97"/>
        <end position="106"/>
    </location>
</feature>
<feature type="chain" id="PRO_5025341582" evidence="2">
    <location>
        <begin position="20"/>
        <end position="570"/>
    </location>
</feature>
<feature type="signal peptide" evidence="2">
    <location>
        <begin position="1"/>
        <end position="19"/>
    </location>
</feature>
<dbReference type="GeneID" id="54571367"/>
<dbReference type="AlphaFoldDB" id="A0A6A6C5E4"/>